<dbReference type="AlphaFoldDB" id="A0A2D0NBM1"/>
<dbReference type="InterPro" id="IPR008979">
    <property type="entry name" value="Galactose-bd-like_sf"/>
</dbReference>
<organism evidence="4 5">
    <name type="scientific">Flavilitoribacter nigricans (strain ATCC 23147 / DSM 23189 / NBRC 102662 / NCIMB 1420 / SS-2)</name>
    <name type="common">Lewinella nigricans</name>
    <dbReference type="NCBI Taxonomy" id="1122177"/>
    <lineage>
        <taxon>Bacteria</taxon>
        <taxon>Pseudomonadati</taxon>
        <taxon>Bacteroidota</taxon>
        <taxon>Saprospiria</taxon>
        <taxon>Saprospirales</taxon>
        <taxon>Lewinellaceae</taxon>
        <taxon>Flavilitoribacter</taxon>
    </lineage>
</organism>
<feature type="signal peptide" evidence="2">
    <location>
        <begin position="1"/>
        <end position="18"/>
    </location>
</feature>
<gene>
    <name evidence="4" type="ORF">CRP01_15160</name>
</gene>
<dbReference type="OrthoDB" id="9816001at2"/>
<keyword evidence="5" id="KW-1185">Reference proteome</keyword>
<feature type="domain" description="Sialate O-acetylesterase" evidence="3">
    <location>
        <begin position="386"/>
        <end position="502"/>
    </location>
</feature>
<feature type="domain" description="Sialate O-acetylesterase" evidence="3">
    <location>
        <begin position="101"/>
        <end position="221"/>
    </location>
</feature>
<evidence type="ECO:0000256" key="2">
    <source>
        <dbReference type="SAM" id="SignalP"/>
    </source>
</evidence>
<evidence type="ECO:0000313" key="4">
    <source>
        <dbReference type="EMBL" id="PHN05885.1"/>
    </source>
</evidence>
<dbReference type="RefSeq" id="WP_099150976.1">
    <property type="nucleotide sequence ID" value="NZ_PDUD01000020.1"/>
</dbReference>
<keyword evidence="1" id="KW-0378">Hydrolase</keyword>
<protein>
    <submittedName>
        <fullName evidence="4">9-O-acetylesterase</fullName>
    </submittedName>
</protein>
<dbReference type="SUPFAM" id="SSF49785">
    <property type="entry name" value="Galactose-binding domain-like"/>
    <property type="match status" value="1"/>
</dbReference>
<name>A0A2D0NBM1_FLAN2</name>
<evidence type="ECO:0000256" key="1">
    <source>
        <dbReference type="ARBA" id="ARBA00022801"/>
    </source>
</evidence>
<dbReference type="GO" id="GO:0001681">
    <property type="term" value="F:sialate O-acetylesterase activity"/>
    <property type="evidence" value="ECO:0007669"/>
    <property type="project" value="InterPro"/>
</dbReference>
<feature type="chain" id="PRO_5012226333" evidence="2">
    <location>
        <begin position="19"/>
        <end position="645"/>
    </location>
</feature>
<dbReference type="Proteomes" id="UP000223913">
    <property type="component" value="Unassembled WGS sequence"/>
</dbReference>
<dbReference type="InterPro" id="IPR039329">
    <property type="entry name" value="SIAE"/>
</dbReference>
<dbReference type="GO" id="GO:0005975">
    <property type="term" value="P:carbohydrate metabolic process"/>
    <property type="evidence" value="ECO:0007669"/>
    <property type="project" value="TreeGrafter"/>
</dbReference>
<dbReference type="Gene3D" id="3.40.50.1110">
    <property type="entry name" value="SGNH hydrolase"/>
    <property type="match status" value="2"/>
</dbReference>
<dbReference type="Pfam" id="PF03629">
    <property type="entry name" value="SASA"/>
    <property type="match status" value="2"/>
</dbReference>
<dbReference type="InterPro" id="IPR005181">
    <property type="entry name" value="SASA"/>
</dbReference>
<accession>A0A2D0NBM1</accession>
<evidence type="ECO:0000313" key="5">
    <source>
        <dbReference type="Proteomes" id="UP000223913"/>
    </source>
</evidence>
<comment type="caution">
    <text evidence="4">The sequence shown here is derived from an EMBL/GenBank/DDBJ whole genome shotgun (WGS) entry which is preliminary data.</text>
</comment>
<proteinExistence type="predicted"/>
<dbReference type="SUPFAM" id="SSF52266">
    <property type="entry name" value="SGNH hydrolase"/>
    <property type="match status" value="1"/>
</dbReference>
<dbReference type="EMBL" id="PDUD01000020">
    <property type="protein sequence ID" value="PHN05885.1"/>
    <property type="molecule type" value="Genomic_DNA"/>
</dbReference>
<dbReference type="PANTHER" id="PTHR22901:SF0">
    <property type="entry name" value="SIALATE O-ACETYLESTERASE"/>
    <property type="match status" value="1"/>
</dbReference>
<reference evidence="4 5" key="1">
    <citation type="submission" date="2017-10" db="EMBL/GenBank/DDBJ databases">
        <title>The draft genome sequence of Lewinella nigricans NBRC 102662.</title>
        <authorList>
            <person name="Wang K."/>
        </authorList>
    </citation>
    <scope>NUCLEOTIDE SEQUENCE [LARGE SCALE GENOMIC DNA]</scope>
    <source>
        <strain evidence="4 5">NBRC 102662</strain>
    </source>
</reference>
<evidence type="ECO:0000259" key="3">
    <source>
        <dbReference type="Pfam" id="PF03629"/>
    </source>
</evidence>
<dbReference type="PANTHER" id="PTHR22901">
    <property type="entry name" value="SIALATE O-ACETYLESTERASE"/>
    <property type="match status" value="1"/>
</dbReference>
<keyword evidence="2" id="KW-0732">Signal</keyword>
<sequence>MKYLSLLLLLLALETSSAQIRLPRLVSDHMVLQRDQDINLWGWSAPREKLTVSLGGQEYKIRADKSGKWSVDLPPMAPGGPLTLRIAGKKETKVVSDILVGDVWVCSGQSNMEWVLSNTNDATAEIVSANDRKIRHFKVPRTATFEPQDTLAGGSWEVADPETAGNFTAVGYYFAKELRKSEGVPIGLLNTSWGGSRIEPWMDAKTLGYMDADALVKKLEADQAKQEQALQDFLKNKIKGEIPKTDQGMNGDTPLWHKADLNDGDWESMKLPGLWEQAGWNRLDGIVWFRKTFELSAAQAKTGGTLGLAMIDDSDITWVNGKKIAETRNAYNLERKYELPAGALQAGKNTIVVRVEDTGGGGGFHGNPEMMFLEQNGQKMDLAGDWKYKVGKVVLATGGLNDNQVATKLYNFMIHPILWYPIKGAIWYQGESNAGNVEQAEAYEELFKNMITSWRDQWGVGEFPFLWVQLANFMQPAPEPVESGWASLRASQSATLSLPNTAEAVIIDIGEANDIHPRNKKDVGYRLALGARKVAYGEDDLIFSGPVYKSMRQEGNKLRLQFDQVGKGLTTKQDKYGYLKGFAVAGADGKYVWAKAMIDGDEILVWSDAVAAPKMVRYAWADNPDDANLYNQAGLPAGPFQAKLK</sequence>
<dbReference type="InterPro" id="IPR036514">
    <property type="entry name" value="SGNH_hydro_sf"/>
</dbReference>